<evidence type="ECO:0000313" key="1">
    <source>
        <dbReference type="EMBL" id="PQO45058.1"/>
    </source>
</evidence>
<evidence type="ECO:0000313" key="2">
    <source>
        <dbReference type="Proteomes" id="UP000237819"/>
    </source>
</evidence>
<dbReference type="EMBL" id="PUHZ01000016">
    <property type="protein sequence ID" value="PQO45058.1"/>
    <property type="molecule type" value="Genomic_DNA"/>
</dbReference>
<dbReference type="Proteomes" id="UP000237819">
    <property type="component" value="Unassembled WGS sequence"/>
</dbReference>
<dbReference type="AlphaFoldDB" id="A0A2S8GKU3"/>
<dbReference type="OrthoDB" id="214484at2"/>
<dbReference type="InterPro" id="IPR025586">
    <property type="entry name" value="PcfJ"/>
</dbReference>
<protein>
    <submittedName>
        <fullName evidence="1">Uncharacterized protein</fullName>
    </submittedName>
</protein>
<gene>
    <name evidence="1" type="ORF">C5Y93_16115</name>
</gene>
<sequence>MAIRRTDQHILEHDPQLKRHLEQLGLKTLREYRNWCVANGFCRKLDKKDRQRRQEVQHAQRKTAVATMVRKRREARRPLHMLLDLCRRNGWDNSWSPAVQAFYHLSRHPMIDGRDLKADLSTLETLIAHLIKCKVRLLDGDPYYPALGQHPGNTAIEALPLIVAYHRYWVRPLRNWKPTGRTPRRQFRELLNHLFVRYGELPPFLEQVWLAGTGERQADMRRLYLFLAAGNNLAYYRAMPIDYTKKMAHHFMQAPRTISVEQAIRWGEVKGMGGDDELAHAVVQSRLAIDFQNYKFWNVVLQWLIRHPEVDHARVGAIIDYLHFQRFEPQYVLTGEGRPETGAPREPNLTMRGRTPETLRRQVERWQATSQERFVYRLHDWTPCGVAGYELLEEDAQGELTNWTIRELLSSKAIVQEGAAMGHCVAQYIGECQNGDASIWSLQRETATHKSRALTIELCPKSRYVVQFSGHHNRSPTDDELRIISNWTRAAKLQAVE</sequence>
<dbReference type="RefSeq" id="WP_105336457.1">
    <property type="nucleotide sequence ID" value="NZ_PUHZ01000016.1"/>
</dbReference>
<organism evidence="1 2">
    <name type="scientific">Blastopirellula marina</name>
    <dbReference type="NCBI Taxonomy" id="124"/>
    <lineage>
        <taxon>Bacteria</taxon>
        <taxon>Pseudomonadati</taxon>
        <taxon>Planctomycetota</taxon>
        <taxon>Planctomycetia</taxon>
        <taxon>Pirellulales</taxon>
        <taxon>Pirellulaceae</taxon>
        <taxon>Blastopirellula</taxon>
    </lineage>
</organism>
<reference evidence="1 2" key="1">
    <citation type="submission" date="2018-02" db="EMBL/GenBank/DDBJ databases">
        <title>Comparative genomes isolates from brazilian mangrove.</title>
        <authorList>
            <person name="Araujo J.E."/>
            <person name="Taketani R.G."/>
            <person name="Silva M.C.P."/>
            <person name="Loureco M.V."/>
            <person name="Andreote F.D."/>
        </authorList>
    </citation>
    <scope>NUCLEOTIDE SEQUENCE [LARGE SCALE GENOMIC DNA]</scope>
    <source>
        <strain evidence="1 2">Nap-Phe MGV</strain>
    </source>
</reference>
<dbReference type="Pfam" id="PF14284">
    <property type="entry name" value="PcfJ"/>
    <property type="match status" value="1"/>
</dbReference>
<accession>A0A2S8GKU3</accession>
<name>A0A2S8GKU3_9BACT</name>
<proteinExistence type="predicted"/>
<comment type="caution">
    <text evidence="1">The sequence shown here is derived from an EMBL/GenBank/DDBJ whole genome shotgun (WGS) entry which is preliminary data.</text>
</comment>